<dbReference type="EMBL" id="FQXM01000004">
    <property type="protein sequence ID" value="SHH36647.1"/>
    <property type="molecule type" value="Genomic_DNA"/>
</dbReference>
<name>A0A1M5SDH4_9CLOT</name>
<accession>A0A1M5SDH4</accession>
<dbReference type="Proteomes" id="UP000184447">
    <property type="component" value="Unassembled WGS sequence"/>
</dbReference>
<protein>
    <recommendedName>
        <fullName evidence="3">DUF5659 domain-containing protein</fullName>
    </recommendedName>
</protein>
<organism evidence="1 2">
    <name type="scientific">Clostridium grantii DSM 8605</name>
    <dbReference type="NCBI Taxonomy" id="1121316"/>
    <lineage>
        <taxon>Bacteria</taxon>
        <taxon>Bacillati</taxon>
        <taxon>Bacillota</taxon>
        <taxon>Clostridia</taxon>
        <taxon>Eubacteriales</taxon>
        <taxon>Clostridiaceae</taxon>
        <taxon>Clostridium</taxon>
    </lineage>
</organism>
<evidence type="ECO:0000313" key="2">
    <source>
        <dbReference type="Proteomes" id="UP000184447"/>
    </source>
</evidence>
<sequence>MENNYSVIKKKSLAEALNFIGFRYFKYQDEEGKTVYSFENTDKFNFVLHELIKLKKSTSNY</sequence>
<dbReference type="STRING" id="1121316.SAMN02745207_00884"/>
<evidence type="ECO:0008006" key="3">
    <source>
        <dbReference type="Google" id="ProtNLM"/>
    </source>
</evidence>
<dbReference type="RefSeq" id="WP_073337217.1">
    <property type="nucleotide sequence ID" value="NZ_FQXM01000004.1"/>
</dbReference>
<gene>
    <name evidence="1" type="ORF">SAMN02745207_00884</name>
</gene>
<proteinExistence type="predicted"/>
<evidence type="ECO:0000313" key="1">
    <source>
        <dbReference type="EMBL" id="SHH36647.1"/>
    </source>
</evidence>
<reference evidence="1 2" key="1">
    <citation type="submission" date="2016-11" db="EMBL/GenBank/DDBJ databases">
        <authorList>
            <person name="Jaros S."/>
            <person name="Januszkiewicz K."/>
            <person name="Wedrychowicz H."/>
        </authorList>
    </citation>
    <scope>NUCLEOTIDE SEQUENCE [LARGE SCALE GENOMIC DNA]</scope>
    <source>
        <strain evidence="1 2">DSM 8605</strain>
    </source>
</reference>
<dbReference type="AlphaFoldDB" id="A0A1M5SDH4"/>
<keyword evidence="2" id="KW-1185">Reference proteome</keyword>
<dbReference type="OrthoDB" id="1922276at2"/>